<organism evidence="3 4">
    <name type="scientific">Brevibacterium casei</name>
    <dbReference type="NCBI Taxonomy" id="33889"/>
    <lineage>
        <taxon>Bacteria</taxon>
        <taxon>Bacillati</taxon>
        <taxon>Actinomycetota</taxon>
        <taxon>Actinomycetes</taxon>
        <taxon>Micrococcales</taxon>
        <taxon>Brevibacteriaceae</taxon>
        <taxon>Brevibacterium</taxon>
    </lineage>
</organism>
<dbReference type="NCBIfam" id="TIGR02605">
    <property type="entry name" value="CxxC_CxxC_SSSS"/>
    <property type="match status" value="1"/>
</dbReference>
<dbReference type="RefSeq" id="WP_197932263.1">
    <property type="nucleotide sequence ID" value="NZ_CP065682.1"/>
</dbReference>
<evidence type="ECO:0000313" key="3">
    <source>
        <dbReference type="EMBL" id="QPS34769.1"/>
    </source>
</evidence>
<proteinExistence type="predicted"/>
<dbReference type="EMBL" id="CP065682">
    <property type="protein sequence ID" value="QPS34769.1"/>
    <property type="molecule type" value="Genomic_DNA"/>
</dbReference>
<dbReference type="AlphaFoldDB" id="A0A7T2TJA4"/>
<reference evidence="3 4" key="1">
    <citation type="submission" date="2020-12" db="EMBL/GenBank/DDBJ databases">
        <title>FDA dAtabase for Regulatory Grade micrObial Sequences (FDA-ARGOS): Supporting development and validation of Infectious Disease Dx tests.</title>
        <authorList>
            <person name="Sproer C."/>
            <person name="Gronow S."/>
            <person name="Severitt S."/>
            <person name="Schroder I."/>
            <person name="Tallon L."/>
            <person name="Sadzewicz L."/>
            <person name="Zhao X."/>
            <person name="Boylan J."/>
            <person name="Ott S."/>
            <person name="Bowen H."/>
            <person name="Vavikolanu K."/>
            <person name="Mehta A."/>
            <person name="Aluvathingal J."/>
            <person name="Nadendla S."/>
            <person name="Lowell S."/>
            <person name="Myers T."/>
            <person name="Yan Y."/>
            <person name="Sichtig H."/>
        </authorList>
    </citation>
    <scope>NUCLEOTIDE SEQUENCE [LARGE SCALE GENOMIC DNA]</scope>
    <source>
        <strain evidence="3 4">FDAARGOS_902</strain>
    </source>
</reference>
<evidence type="ECO:0000313" key="4">
    <source>
        <dbReference type="Proteomes" id="UP000594979"/>
    </source>
</evidence>
<dbReference type="SMART" id="SM00834">
    <property type="entry name" value="CxxC_CXXC_SSSS"/>
    <property type="match status" value="1"/>
</dbReference>
<dbReference type="KEGG" id="bcau:I6G59_05495"/>
<dbReference type="Proteomes" id="UP000594979">
    <property type="component" value="Chromosome"/>
</dbReference>
<accession>A0A7T2TJA4</accession>
<name>A0A7T2TJA4_9MICO</name>
<dbReference type="Pfam" id="PF09723">
    <property type="entry name" value="Zn_ribbon_8"/>
    <property type="match status" value="1"/>
</dbReference>
<protein>
    <submittedName>
        <fullName evidence="3">Zinc ribbon domain-containing protein</fullName>
    </submittedName>
</protein>
<feature type="region of interest" description="Disordered" evidence="1">
    <location>
        <begin position="42"/>
        <end position="94"/>
    </location>
</feature>
<feature type="domain" description="Putative regulatory protein FmdB zinc ribbon" evidence="2">
    <location>
        <begin position="1"/>
        <end position="41"/>
    </location>
</feature>
<sequence length="94" mass="10020">MPTYLFRCDACGDSERAYPMADKPGSIPCPGCGGRARSIVGSPHLGAGSSQAKRLIESTERSAESPAVVSRLPGSSRRRQKASRDPRHAKLPRA</sequence>
<gene>
    <name evidence="3" type="ORF">I6G59_05495</name>
</gene>
<feature type="compositionally biased region" description="Basic and acidic residues" evidence="1">
    <location>
        <begin position="54"/>
        <end position="63"/>
    </location>
</feature>
<dbReference type="InterPro" id="IPR013429">
    <property type="entry name" value="Regulatory_FmdB_Zinc_ribbon"/>
</dbReference>
<evidence type="ECO:0000256" key="1">
    <source>
        <dbReference type="SAM" id="MobiDB-lite"/>
    </source>
</evidence>
<evidence type="ECO:0000259" key="2">
    <source>
        <dbReference type="SMART" id="SM00834"/>
    </source>
</evidence>